<gene>
    <name evidence="1" type="ORF">QFC21_003330</name>
</gene>
<organism evidence="1 2">
    <name type="scientific">Naganishia friedmannii</name>
    <dbReference type="NCBI Taxonomy" id="89922"/>
    <lineage>
        <taxon>Eukaryota</taxon>
        <taxon>Fungi</taxon>
        <taxon>Dikarya</taxon>
        <taxon>Basidiomycota</taxon>
        <taxon>Agaricomycotina</taxon>
        <taxon>Tremellomycetes</taxon>
        <taxon>Filobasidiales</taxon>
        <taxon>Filobasidiaceae</taxon>
        <taxon>Naganishia</taxon>
    </lineage>
</organism>
<sequence length="1909" mass="214525">MAFIGSDGLEHQIKQLKAVIAQKDSQLTTILNEQHKKGELLDENKRARDDALYRIHVVGNGQVQSEADRADKAEKALALKCTELSNTLMKLANAESTVNANNERIKKDEKEIERLQYELDSRLSNSSTSQSRIQEAHAALQVKIKSLEAQLQRVEAEKESLKVDASFADRNAAFRGHVAGGEREKDAVSGLERLVADLRQENIKLIEENKKNSSTSHSANATTAPIALRSPQVSKRRRRSLSFNGDSRIQQLQDEVEDLKDQLSRGADYAEVDKLKETLANFKKKALKLENEKMALERSTNKAIEQMQSQLESTNEELEYLRRNDGQEATEELEKLKKTAKREKDMLESRIASLKEELSTKADSLARVEKRLEVMEDELHSAQAALAAAHQAEKKSDEELRTLHERSAGPDEGVAQEKLHVASRQISQLEVELSDAQDRLDSMSEELKRAQATASANQPIGSAPDASSSVAHFEKTIRKLQREVSALSREKDALQTNLQENDDLLAEKDEQIFALQTRIPVPPSPGMSSTGDSAAQLAAMADALKDRDEQLVAIQTQKDLVQERLRLQDQQVTELNERISALVVELEVAKTALVEAETIQQSLRRIEQELQSAQKELKRKESQYDSLTQEVETFRATAQAAGDSQDEKRILEATIQELRARLDNLTGVEVELKDAQAMLSDRSYLNTDVESIKREVSRLEMETSRLQTKVEALEAEEFVAQQGKEAALEHVSQLESNIKAFEEQLAHDEEVYDKAISELREEKTNVDVELAIALNEQESLKAQLQDVQDTLANRSSATESGERDMALLQAQTREAEMRTKINELRDEFDSIETMSSMKIAEAEERGSRLSNELRALHSEHALSVDNVRALQSTIEILQSQIQESIEASQTHANMRERLVELEAMLHTTSQTEEQHSAKTEYHTAVIQQLHEEIYEVNRMLMFAEIEYEVLRETTHNDQQKYDSAVNELQQRLSTSASDAERQLEAVKIDNENARDTSQKEIFMLRDNLSAVELSLQESLDSLDISEDRVGKLRNLLREREKEVTLLRTSMAETGQPVDGTALQLREEIAQLEARIERRNRQIALEQEKARKLAMNLELAQETLEEQDSAIRDVKKELKDCEERRVVCEDQIVLLKTQNAELVDKIQRNTEESQCQQEHFNLIVAEQQTELLRSDTTQHQLILQLLILRSKGAQASLASDASSKKIDRLVFDISAARLRGQHATLMLRKTVEQYEQERRETDAALEILRLQEQSLVTELAKLRAGLEVVIQKKIQTEASAKKNVTELSDTVDAQRKEVASVQTEITNIRNEATALKELLNELETDKTALSQSAEEARERIVQLEQLLVDTNNRLNENQSALESDVVRRDHESKLAGELDSVRAECVSLQQTIDSLEQGLDDAKKRYENSSQASKETEAVLVLAKEGAEEAMMQRASERNGLRVERDVLSTQIAELQQALDQQQEVIKNREEQLQEATNAIHRKYEATAAQLTAATVQISQLETSLEVAERRCLELSGVVDRTQEKLAAAQEEVETNQQRLVEVEQERSDFATRVGSLEETVVALRENGTRLLAETEAARSDVVAKSISLAELQEALQAQQLDIQSLHNSHADRARELQAALESAKRELELAHEGKRTQSRKLEGAVQQLKETESALVAKTEEVQSLGARGDATEEVLRQTCQTLLALTRERDGLKAEILEFATERKDFNARLESMNNEMEEHMENLREAQKAKTSAQRKLEKLERKLKAMGETSAANAEKSNRVSGIAETTVALDKPPRQVIHDAGLSVAAPSSGRKRAREPDQQTATTAPILAAVFAPSPFERTARSPIKHLPGGRTAFTPNRTPNRPMAFVPTDENLGSKPSAFTPKMRILSDPSPFAKTTTTPGSTFADEKLATLRTKLADMRTQNM</sequence>
<name>A0ACC2VQC0_9TREE</name>
<keyword evidence="2" id="KW-1185">Reference proteome</keyword>
<reference evidence="1" key="1">
    <citation type="submission" date="2023-04" db="EMBL/GenBank/DDBJ databases">
        <title>Draft Genome sequencing of Naganishia species isolated from polar environments using Oxford Nanopore Technology.</title>
        <authorList>
            <person name="Leo P."/>
            <person name="Venkateswaran K."/>
        </authorList>
    </citation>
    <scope>NUCLEOTIDE SEQUENCE</scope>
    <source>
        <strain evidence="1">MNA-CCFEE 5423</strain>
    </source>
</reference>
<evidence type="ECO:0000313" key="2">
    <source>
        <dbReference type="Proteomes" id="UP001227268"/>
    </source>
</evidence>
<comment type="caution">
    <text evidence="1">The sequence shown here is derived from an EMBL/GenBank/DDBJ whole genome shotgun (WGS) entry which is preliminary data.</text>
</comment>
<dbReference type="EMBL" id="JASBWT010000010">
    <property type="protein sequence ID" value="KAJ9101112.1"/>
    <property type="molecule type" value="Genomic_DNA"/>
</dbReference>
<accession>A0ACC2VQC0</accession>
<evidence type="ECO:0000313" key="1">
    <source>
        <dbReference type="EMBL" id="KAJ9101112.1"/>
    </source>
</evidence>
<dbReference type="Proteomes" id="UP001227268">
    <property type="component" value="Unassembled WGS sequence"/>
</dbReference>
<protein>
    <submittedName>
        <fullName evidence="1">Uncharacterized protein</fullName>
    </submittedName>
</protein>
<proteinExistence type="predicted"/>